<evidence type="ECO:0000256" key="1">
    <source>
        <dbReference type="SAM" id="MobiDB-lite"/>
    </source>
</evidence>
<accession>A0AAE3GJZ5</accession>
<sequence>MAVPEPVNLAWPNQTTGNPMLGKELSKGDRAVELIPENGASRRRRRGHGQRVVHFA</sequence>
<evidence type="ECO:0000313" key="3">
    <source>
        <dbReference type="Proteomes" id="UP001206128"/>
    </source>
</evidence>
<protein>
    <submittedName>
        <fullName evidence="2">Uncharacterized protein</fullName>
    </submittedName>
</protein>
<dbReference type="EMBL" id="JAMTCK010000016">
    <property type="protein sequence ID" value="MCP2168963.1"/>
    <property type="molecule type" value="Genomic_DNA"/>
</dbReference>
<keyword evidence="3" id="KW-1185">Reference proteome</keyword>
<feature type="region of interest" description="Disordered" evidence="1">
    <location>
        <begin position="1"/>
        <end position="24"/>
    </location>
</feature>
<comment type="caution">
    <text evidence="2">The sequence shown here is derived from an EMBL/GenBank/DDBJ whole genome shotgun (WGS) entry which is preliminary data.</text>
</comment>
<proteinExistence type="predicted"/>
<evidence type="ECO:0000313" key="2">
    <source>
        <dbReference type="EMBL" id="MCP2168963.1"/>
    </source>
</evidence>
<dbReference type="AlphaFoldDB" id="A0AAE3GJZ5"/>
<gene>
    <name evidence="2" type="ORF">LX83_005843</name>
</gene>
<reference evidence="2" key="1">
    <citation type="submission" date="2022-06" db="EMBL/GenBank/DDBJ databases">
        <title>Genomic Encyclopedia of Archaeal and Bacterial Type Strains, Phase II (KMG-II): from individual species to whole genera.</title>
        <authorList>
            <person name="Goeker M."/>
        </authorList>
    </citation>
    <scope>NUCLEOTIDE SEQUENCE</scope>
    <source>
        <strain evidence="2">DSM 43935</strain>
    </source>
</reference>
<name>A0AAE3GJZ5_9PSEU</name>
<organism evidence="2 3">
    <name type="scientific">Goodfellowiella coeruleoviolacea</name>
    <dbReference type="NCBI Taxonomy" id="334858"/>
    <lineage>
        <taxon>Bacteria</taxon>
        <taxon>Bacillati</taxon>
        <taxon>Actinomycetota</taxon>
        <taxon>Actinomycetes</taxon>
        <taxon>Pseudonocardiales</taxon>
        <taxon>Pseudonocardiaceae</taxon>
        <taxon>Goodfellowiella</taxon>
    </lineage>
</organism>
<dbReference type="Proteomes" id="UP001206128">
    <property type="component" value="Unassembled WGS sequence"/>
</dbReference>